<sequence>MVTLASSPSNVRSSSHAHLALCARLYHHRSCQLTMLGEAEEVIVDLAALVLPPPSEVHILMLLSKLSHHCCFAAVSLFDNPPLHQVNSTIKGCFGSPGSRRDSGPFPGFSGTTTVNLAPTQSNVTLSLQWQCPIPQQENQGKGKTARPLLRQINYRNRQTDFLTEKLWVLQTSK</sequence>
<dbReference type="HOGENOM" id="CLU_1542541_0_0_1"/>
<organism evidence="1">
    <name type="scientific">Oryza punctata</name>
    <name type="common">Red rice</name>
    <dbReference type="NCBI Taxonomy" id="4537"/>
    <lineage>
        <taxon>Eukaryota</taxon>
        <taxon>Viridiplantae</taxon>
        <taxon>Streptophyta</taxon>
        <taxon>Embryophyta</taxon>
        <taxon>Tracheophyta</taxon>
        <taxon>Spermatophyta</taxon>
        <taxon>Magnoliopsida</taxon>
        <taxon>Liliopsida</taxon>
        <taxon>Poales</taxon>
        <taxon>Poaceae</taxon>
        <taxon>BOP clade</taxon>
        <taxon>Oryzoideae</taxon>
        <taxon>Oryzeae</taxon>
        <taxon>Oryzinae</taxon>
        <taxon>Oryza</taxon>
    </lineage>
</organism>
<reference evidence="1" key="1">
    <citation type="submission" date="2015-04" db="UniProtKB">
        <authorList>
            <consortium name="EnsemblPlants"/>
        </authorList>
    </citation>
    <scope>IDENTIFICATION</scope>
</reference>
<proteinExistence type="predicted"/>
<reference evidence="1" key="2">
    <citation type="submission" date="2018-05" db="EMBL/GenBank/DDBJ databases">
        <title>OpunRS2 (Oryza punctata Reference Sequence Version 2).</title>
        <authorList>
            <person name="Zhang J."/>
            <person name="Kudrna D."/>
            <person name="Lee S."/>
            <person name="Talag J."/>
            <person name="Welchert J."/>
            <person name="Wing R.A."/>
        </authorList>
    </citation>
    <scope>NUCLEOTIDE SEQUENCE [LARGE SCALE GENOMIC DNA]</scope>
</reference>
<dbReference type="AlphaFoldDB" id="A0A0E0JIY7"/>
<evidence type="ECO:0000313" key="2">
    <source>
        <dbReference type="Proteomes" id="UP000026962"/>
    </source>
</evidence>
<dbReference type="Proteomes" id="UP000026962">
    <property type="component" value="Chromosome 1"/>
</dbReference>
<protein>
    <submittedName>
        <fullName evidence="1">Uncharacterized protein</fullName>
    </submittedName>
</protein>
<keyword evidence="2" id="KW-1185">Reference proteome</keyword>
<evidence type="ECO:0000313" key="1">
    <source>
        <dbReference type="EnsemblPlants" id="OPUNC01G16540.1"/>
    </source>
</evidence>
<name>A0A0E0JIY7_ORYPU</name>
<dbReference type="Gramene" id="OPUNC01G16540.1">
    <property type="protein sequence ID" value="OPUNC01G16540.1"/>
    <property type="gene ID" value="OPUNC01G16540"/>
</dbReference>
<dbReference type="EnsemblPlants" id="OPUNC01G16540.1">
    <property type="protein sequence ID" value="OPUNC01G16540.1"/>
    <property type="gene ID" value="OPUNC01G16540"/>
</dbReference>
<accession>A0A0E0JIY7</accession>